<dbReference type="OrthoDB" id="2014201at2759"/>
<keyword evidence="2" id="KW-1185">Reference proteome</keyword>
<dbReference type="Proteomes" id="UP000799776">
    <property type="component" value="Unassembled WGS sequence"/>
</dbReference>
<dbReference type="InterPro" id="IPR050587">
    <property type="entry name" value="GNT1/Glycosyltrans_8"/>
</dbReference>
<dbReference type="AlphaFoldDB" id="A0A9P4HVJ7"/>
<dbReference type="InterPro" id="IPR002495">
    <property type="entry name" value="Glyco_trans_8"/>
</dbReference>
<organism evidence="1 2">
    <name type="scientific">Saccharata proteae CBS 121410</name>
    <dbReference type="NCBI Taxonomy" id="1314787"/>
    <lineage>
        <taxon>Eukaryota</taxon>
        <taxon>Fungi</taxon>
        <taxon>Dikarya</taxon>
        <taxon>Ascomycota</taxon>
        <taxon>Pezizomycotina</taxon>
        <taxon>Dothideomycetes</taxon>
        <taxon>Dothideomycetes incertae sedis</taxon>
        <taxon>Botryosphaeriales</taxon>
        <taxon>Saccharataceae</taxon>
        <taxon>Saccharata</taxon>
    </lineage>
</organism>
<evidence type="ECO:0000313" key="1">
    <source>
        <dbReference type="EMBL" id="KAF2086839.1"/>
    </source>
</evidence>
<dbReference type="Pfam" id="PF01501">
    <property type="entry name" value="Glyco_transf_8"/>
    <property type="match status" value="1"/>
</dbReference>
<evidence type="ECO:0000313" key="2">
    <source>
        <dbReference type="Proteomes" id="UP000799776"/>
    </source>
</evidence>
<dbReference type="CDD" id="cd02537">
    <property type="entry name" value="GT8_Glycogenin"/>
    <property type="match status" value="1"/>
</dbReference>
<dbReference type="GO" id="GO:0016757">
    <property type="term" value="F:glycosyltransferase activity"/>
    <property type="evidence" value="ECO:0007669"/>
    <property type="project" value="InterPro"/>
</dbReference>
<dbReference type="Gene3D" id="3.90.550.10">
    <property type="entry name" value="Spore Coat Polysaccharide Biosynthesis Protein SpsA, Chain A"/>
    <property type="match status" value="1"/>
</dbReference>
<feature type="non-terminal residue" evidence="1">
    <location>
        <position position="319"/>
    </location>
</feature>
<dbReference type="SUPFAM" id="SSF53448">
    <property type="entry name" value="Nucleotide-diphospho-sugar transferases"/>
    <property type="match status" value="1"/>
</dbReference>
<sequence>MPSQQQHQEPEKRAYATLITRSSYLAGVIVLSYTLAKQGSIYPLIVLYTDNLPAASVAALEAEGRHTNLIAKPIALLQPAENVKVNLIAERFGDTWTKLRVFELFDYDTVCYLDADMIVCKNMDAVFATALPLPGRDWLAANHACVCNLDHDVWAPADWVPENCAYTPLAHPSALSSPTPVTPSSPPTHHLLNSGMFLFHPSAQLWQKMLGFFNTTPKLGEYKFPDQDFLADFFAGSWSSVGWQFNALKTMRYWHPGMWRDGEVVCLHYIVDKPWAARVGGDGRAGYKGMDGVTHGWWWEVYGEWIEEREMMGERQLVE</sequence>
<dbReference type="PANTHER" id="PTHR11183">
    <property type="entry name" value="GLYCOGENIN SUBFAMILY MEMBER"/>
    <property type="match status" value="1"/>
</dbReference>
<name>A0A9P4HVJ7_9PEZI</name>
<reference evidence="1" key="1">
    <citation type="journal article" date="2020" name="Stud. Mycol.">
        <title>101 Dothideomycetes genomes: a test case for predicting lifestyles and emergence of pathogens.</title>
        <authorList>
            <person name="Haridas S."/>
            <person name="Albert R."/>
            <person name="Binder M."/>
            <person name="Bloem J."/>
            <person name="Labutti K."/>
            <person name="Salamov A."/>
            <person name="Andreopoulos B."/>
            <person name="Baker S."/>
            <person name="Barry K."/>
            <person name="Bills G."/>
            <person name="Bluhm B."/>
            <person name="Cannon C."/>
            <person name="Castanera R."/>
            <person name="Culley D."/>
            <person name="Daum C."/>
            <person name="Ezra D."/>
            <person name="Gonzalez J."/>
            <person name="Henrissat B."/>
            <person name="Kuo A."/>
            <person name="Liang C."/>
            <person name="Lipzen A."/>
            <person name="Lutzoni F."/>
            <person name="Magnuson J."/>
            <person name="Mondo S."/>
            <person name="Nolan M."/>
            <person name="Ohm R."/>
            <person name="Pangilinan J."/>
            <person name="Park H.-J."/>
            <person name="Ramirez L."/>
            <person name="Alfaro M."/>
            <person name="Sun H."/>
            <person name="Tritt A."/>
            <person name="Yoshinaga Y."/>
            <person name="Zwiers L.-H."/>
            <person name="Turgeon B."/>
            <person name="Goodwin S."/>
            <person name="Spatafora J."/>
            <person name="Crous P."/>
            <person name="Grigoriev I."/>
        </authorList>
    </citation>
    <scope>NUCLEOTIDE SEQUENCE</scope>
    <source>
        <strain evidence="1">CBS 121410</strain>
    </source>
</reference>
<gene>
    <name evidence="1" type="ORF">K490DRAFT_43168</name>
</gene>
<proteinExistence type="predicted"/>
<comment type="caution">
    <text evidence="1">The sequence shown here is derived from an EMBL/GenBank/DDBJ whole genome shotgun (WGS) entry which is preliminary data.</text>
</comment>
<accession>A0A9P4HVJ7</accession>
<protein>
    <submittedName>
        <fullName evidence="1">Glycosyltransferase family 8 protein</fullName>
    </submittedName>
</protein>
<dbReference type="InterPro" id="IPR029044">
    <property type="entry name" value="Nucleotide-diphossugar_trans"/>
</dbReference>
<dbReference type="EMBL" id="ML978722">
    <property type="protein sequence ID" value="KAF2086839.1"/>
    <property type="molecule type" value="Genomic_DNA"/>
</dbReference>